<comment type="similarity">
    <text evidence="1 19">Belongs to the class-I aminoacyl-tRNA synthetase family.</text>
</comment>
<dbReference type="FunFam" id="1.20.1050.10:FF:000029">
    <property type="entry name" value="Glutathione S-transferase DHAR3, chloroplastic"/>
    <property type="match status" value="1"/>
</dbReference>
<comment type="catalytic activity">
    <reaction evidence="18">
        <text>L-dehydroascorbate + 2 glutathione = glutathione disulfide + L-ascorbate</text>
        <dbReference type="Rhea" id="RHEA:24424"/>
        <dbReference type="ChEBI" id="CHEBI:38290"/>
        <dbReference type="ChEBI" id="CHEBI:57925"/>
        <dbReference type="ChEBI" id="CHEBI:58297"/>
        <dbReference type="ChEBI" id="CHEBI:58539"/>
        <dbReference type="EC" id="1.8.5.1"/>
    </reaction>
</comment>
<name>A0AA87ZBM7_FICCA</name>
<dbReference type="InterPro" id="IPR014729">
    <property type="entry name" value="Rossmann-like_a/b/a_fold"/>
</dbReference>
<evidence type="ECO:0000256" key="3">
    <source>
        <dbReference type="ARBA" id="ARBA00012452"/>
    </source>
</evidence>
<dbReference type="AlphaFoldDB" id="A0AA87ZBM7"/>
<dbReference type="GO" id="GO:0140547">
    <property type="term" value="P:acquisition of seed longevity"/>
    <property type="evidence" value="ECO:0007669"/>
    <property type="project" value="UniProtKB-ARBA"/>
</dbReference>
<dbReference type="Gene3D" id="3.40.50.620">
    <property type="entry name" value="HUPs"/>
    <property type="match status" value="2"/>
</dbReference>
<dbReference type="InterPro" id="IPR002303">
    <property type="entry name" value="Valyl-tRNA_ligase"/>
</dbReference>
<dbReference type="FunFam" id="3.40.50.620:FF:000126">
    <property type="entry name" value="Valine--tRNA ligase chloroplastic/mitochondrial 2"/>
    <property type="match status" value="1"/>
</dbReference>
<dbReference type="SUPFAM" id="SSF52374">
    <property type="entry name" value="Nucleotidylyl transferase"/>
    <property type="match status" value="1"/>
</dbReference>
<dbReference type="EC" id="2.5.1.18" evidence="3"/>
<keyword evidence="7" id="KW-0808">Transferase</keyword>
<dbReference type="InterPro" id="IPR010987">
    <property type="entry name" value="Glutathione-S-Trfase_C-like"/>
</dbReference>
<dbReference type="InterPro" id="IPR009008">
    <property type="entry name" value="Val/Leu/Ile-tRNA-synth_edit"/>
</dbReference>
<keyword evidence="23" id="KW-1185">Reference proteome</keyword>
<dbReference type="CDD" id="cd00817">
    <property type="entry name" value="ValRS_core"/>
    <property type="match status" value="1"/>
</dbReference>
<comment type="catalytic activity">
    <reaction evidence="17">
        <text>RX + glutathione = an S-substituted glutathione + a halide anion + H(+)</text>
        <dbReference type="Rhea" id="RHEA:16437"/>
        <dbReference type="ChEBI" id="CHEBI:15378"/>
        <dbReference type="ChEBI" id="CHEBI:16042"/>
        <dbReference type="ChEBI" id="CHEBI:17792"/>
        <dbReference type="ChEBI" id="CHEBI:57925"/>
        <dbReference type="ChEBI" id="CHEBI:90779"/>
        <dbReference type="EC" id="2.5.1.18"/>
    </reaction>
</comment>
<evidence type="ECO:0000256" key="10">
    <source>
        <dbReference type="ARBA" id="ARBA00022917"/>
    </source>
</evidence>
<dbReference type="InterPro" id="IPR036282">
    <property type="entry name" value="Glutathione-S-Trfase_C_sf"/>
</dbReference>
<dbReference type="InterPro" id="IPR002300">
    <property type="entry name" value="aa-tRNA-synth_Ia"/>
</dbReference>
<dbReference type="PANTHER" id="PTHR11946:SF93">
    <property type="entry name" value="VALINE--TRNA LIGASE, CHLOROPLASTIC_MITOCHONDRIAL 2"/>
    <property type="match status" value="1"/>
</dbReference>
<evidence type="ECO:0000259" key="21">
    <source>
        <dbReference type="PROSITE" id="PS50405"/>
    </source>
</evidence>
<dbReference type="GO" id="GO:0002161">
    <property type="term" value="F:aminoacyl-tRNA deacylase activity"/>
    <property type="evidence" value="ECO:0007669"/>
    <property type="project" value="InterPro"/>
</dbReference>
<dbReference type="Gene3D" id="1.20.1050.10">
    <property type="match status" value="1"/>
</dbReference>
<evidence type="ECO:0000256" key="13">
    <source>
        <dbReference type="ARBA" id="ARBA00023206"/>
    </source>
</evidence>
<dbReference type="NCBIfam" id="NF004349">
    <property type="entry name" value="PRK05729.1"/>
    <property type="match status" value="1"/>
</dbReference>
<dbReference type="PROSITE" id="PS50405">
    <property type="entry name" value="GST_CTER"/>
    <property type="match status" value="1"/>
</dbReference>
<evidence type="ECO:0000256" key="16">
    <source>
        <dbReference type="ARBA" id="ARBA00047552"/>
    </source>
</evidence>
<evidence type="ECO:0000313" key="22">
    <source>
        <dbReference type="EMBL" id="GMN28515.1"/>
    </source>
</evidence>
<dbReference type="SUPFAM" id="SSF50677">
    <property type="entry name" value="ValRS/IleRS/LeuRS editing domain"/>
    <property type="match status" value="1"/>
</dbReference>
<dbReference type="CDD" id="cd00570">
    <property type="entry name" value="GST_N_family"/>
    <property type="match status" value="1"/>
</dbReference>
<dbReference type="Gene3D" id="3.90.740.10">
    <property type="entry name" value="Valyl/Leucyl/Isoleucyl-tRNA synthetase, editing domain"/>
    <property type="match status" value="2"/>
</dbReference>
<dbReference type="SFLD" id="SFLDG00358">
    <property type="entry name" value="Main_(cytGST)"/>
    <property type="match status" value="1"/>
</dbReference>
<gene>
    <name evidence="22" type="ORF">TIFTF001_002075</name>
</gene>
<dbReference type="FunFam" id="3.40.30.10:FF:000102">
    <property type="entry name" value="Glutathione S-transferase DHAR3 chloroplastic"/>
    <property type="match status" value="1"/>
</dbReference>
<dbReference type="GO" id="GO:0004364">
    <property type="term" value="F:glutathione transferase activity"/>
    <property type="evidence" value="ECO:0007669"/>
    <property type="project" value="UniProtKB-EC"/>
</dbReference>
<dbReference type="Pfam" id="PF13417">
    <property type="entry name" value="GST_N_3"/>
    <property type="match status" value="1"/>
</dbReference>
<keyword evidence="8 19" id="KW-0547">Nucleotide-binding</keyword>
<dbReference type="EC" id="6.1.1.9" evidence="4"/>
<keyword evidence="12 19" id="KW-0030">Aminoacyl-tRNA synthetase</keyword>
<keyword evidence="13" id="KW-0318">Glutathionylation</keyword>
<evidence type="ECO:0000256" key="4">
    <source>
        <dbReference type="ARBA" id="ARBA00013169"/>
    </source>
</evidence>
<evidence type="ECO:0000256" key="18">
    <source>
        <dbReference type="ARBA" id="ARBA00049544"/>
    </source>
</evidence>
<dbReference type="PROSITE" id="PS00178">
    <property type="entry name" value="AA_TRNA_LIGASE_I"/>
    <property type="match status" value="1"/>
</dbReference>
<evidence type="ECO:0000256" key="11">
    <source>
        <dbReference type="ARBA" id="ARBA00023002"/>
    </source>
</evidence>
<evidence type="ECO:0000256" key="12">
    <source>
        <dbReference type="ARBA" id="ARBA00023146"/>
    </source>
</evidence>
<dbReference type="Proteomes" id="UP001187192">
    <property type="component" value="Unassembled WGS sequence"/>
</dbReference>
<dbReference type="GO" id="GO:0005524">
    <property type="term" value="F:ATP binding"/>
    <property type="evidence" value="ECO:0007669"/>
    <property type="project" value="UniProtKB-KW"/>
</dbReference>
<accession>A0AA87ZBM7</accession>
<evidence type="ECO:0000256" key="14">
    <source>
        <dbReference type="ARBA" id="ARBA00024194"/>
    </source>
</evidence>
<evidence type="ECO:0000256" key="6">
    <source>
        <dbReference type="ARBA" id="ARBA00022598"/>
    </source>
</evidence>
<evidence type="ECO:0000256" key="19">
    <source>
        <dbReference type="RuleBase" id="RU363035"/>
    </source>
</evidence>
<dbReference type="GO" id="GO:0005829">
    <property type="term" value="C:cytosol"/>
    <property type="evidence" value="ECO:0007669"/>
    <property type="project" value="TreeGrafter"/>
</dbReference>
<reference evidence="22" key="1">
    <citation type="submission" date="2023-07" db="EMBL/GenBank/DDBJ databases">
        <title>draft genome sequence of fig (Ficus carica).</title>
        <authorList>
            <person name="Takahashi T."/>
            <person name="Nishimura K."/>
        </authorList>
    </citation>
    <scope>NUCLEOTIDE SEQUENCE</scope>
</reference>
<dbReference type="EMBL" id="BTGU01000002">
    <property type="protein sequence ID" value="GMN28515.1"/>
    <property type="molecule type" value="Genomic_DNA"/>
</dbReference>
<dbReference type="EC" id="1.8.5.1" evidence="2"/>
<dbReference type="SUPFAM" id="SSF52833">
    <property type="entry name" value="Thioredoxin-like"/>
    <property type="match status" value="1"/>
</dbReference>
<dbReference type="InterPro" id="IPR001412">
    <property type="entry name" value="aa-tRNA-synth_I_CS"/>
</dbReference>
<dbReference type="InterPro" id="IPR004045">
    <property type="entry name" value="Glutathione_S-Trfase_N"/>
</dbReference>
<proteinExistence type="inferred from homology"/>
<dbReference type="NCBIfam" id="TIGR00422">
    <property type="entry name" value="valS"/>
    <property type="match status" value="1"/>
</dbReference>
<evidence type="ECO:0000259" key="20">
    <source>
        <dbReference type="PROSITE" id="PS50404"/>
    </source>
</evidence>
<dbReference type="SFLD" id="SFLDS00019">
    <property type="entry name" value="Glutathione_Transferase_(cytos"/>
    <property type="match status" value="1"/>
</dbReference>
<evidence type="ECO:0000256" key="7">
    <source>
        <dbReference type="ARBA" id="ARBA00022679"/>
    </source>
</evidence>
<evidence type="ECO:0000256" key="17">
    <source>
        <dbReference type="ARBA" id="ARBA00047960"/>
    </source>
</evidence>
<organism evidence="22 23">
    <name type="scientific">Ficus carica</name>
    <name type="common">Common fig</name>
    <dbReference type="NCBI Taxonomy" id="3494"/>
    <lineage>
        <taxon>Eukaryota</taxon>
        <taxon>Viridiplantae</taxon>
        <taxon>Streptophyta</taxon>
        <taxon>Embryophyta</taxon>
        <taxon>Tracheophyta</taxon>
        <taxon>Spermatophyta</taxon>
        <taxon>Magnoliopsida</taxon>
        <taxon>eudicotyledons</taxon>
        <taxon>Gunneridae</taxon>
        <taxon>Pentapetalae</taxon>
        <taxon>rosids</taxon>
        <taxon>fabids</taxon>
        <taxon>Rosales</taxon>
        <taxon>Moraceae</taxon>
        <taxon>Ficeae</taxon>
        <taxon>Ficus</taxon>
    </lineage>
</organism>
<evidence type="ECO:0000256" key="9">
    <source>
        <dbReference type="ARBA" id="ARBA00022840"/>
    </source>
</evidence>
<dbReference type="SUPFAM" id="SSF47616">
    <property type="entry name" value="GST C-terminal domain-like"/>
    <property type="match status" value="1"/>
</dbReference>
<dbReference type="PANTHER" id="PTHR11946">
    <property type="entry name" value="VALYL-TRNA SYNTHETASES"/>
    <property type="match status" value="1"/>
</dbReference>
<dbReference type="InterPro" id="IPR040079">
    <property type="entry name" value="Glutathione_S-Trfase"/>
</dbReference>
<evidence type="ECO:0000256" key="8">
    <source>
        <dbReference type="ARBA" id="ARBA00022741"/>
    </source>
</evidence>
<dbReference type="CDD" id="cd03201">
    <property type="entry name" value="GST_C_DHAR"/>
    <property type="match status" value="1"/>
</dbReference>
<sequence length="901" mass="102074">MGKVSHVLQLSVEVVVENLISSTLYSGFRVESVKNMSTIRIQPSASALSSTIRHHFTRPRNAIVFTRNGTRPRRLSVSMSASSAPPSPFEICVKASTTVPNKLGDCPFCQRVLLTLEEKHLPYDLKLVDLGKKPEWFLKINADGKVPVIKFDEKWIADSDVITQSLEEKYPEPPLRTPPEKAFVGSKIFSTFIGFLKSKDLNDGTEQALLSELTSLNGYLKDNGPFINGKDISAADLSLGPKLYHLEIALGHYKSWSIPDSLPYVKSYLKNIFSRDSFIKTRALPEDVIAGWRPKLLICHKNPSLFGPSSVTDGHSRAEVYPETMIIQTTAFSGPSLLSSYSSRFRLNPLLLSPSCRRFSRSPFTRLSSRLLFTVAASANGVFTSPEIAKSFDFTAEERIYKWWESQGYFRPSFDRGSDSYVISMPPPNVTGSLHMGHAMFVTLEDIMIRYHRMKGRPTLWIPGTDHAGIATQLVVERMLASEGIKRVELSRDEFTKRVWEWKEKYGGTITNQIRRLGASCDWNREHFTLDEQLSRAVIEAFVRLHDKGLIYQGSYLVNWSPNLQTAVSDLEVEYHEESGTLYYIKYRVAGGTKNDYLTIATTRPETLFGDVAIAVNPQDDRYSKYIGRMAIVPMTYGRHVPIIADKLVDKDFGTGVLKISPGHDHNDYYLARKLGLPILNVMNKDGTLNNVAGLYCGLDRFDARKKLWADLEETGLAVKTEPHTLRVPRSQRGGEVIEPLVSKQWFVTMEPLAEKALQAVEKGELKILSERFEKIYNHWLSNIKDWCISRQLWWGHRIPVWYIDGKDNEEEYIVARNADEALKKAQDKYGKGVKIYQDPDVLDTWFSSALWPFSTLGWPDVSSEDFKQFYPTTMLETGYVVLCKPFLSSNSFAICSCNLT</sequence>
<keyword evidence="11" id="KW-0560">Oxidoreductase</keyword>
<comment type="caution">
    <text evidence="22">The sequence shown here is derived from an EMBL/GenBank/DDBJ whole genome shotgun (WGS) entry which is preliminary data.</text>
</comment>
<evidence type="ECO:0000256" key="2">
    <source>
        <dbReference type="ARBA" id="ARBA00012436"/>
    </source>
</evidence>
<dbReference type="GO" id="GO:0004832">
    <property type="term" value="F:valine-tRNA ligase activity"/>
    <property type="evidence" value="ECO:0007669"/>
    <property type="project" value="UniProtKB-EC"/>
</dbReference>
<dbReference type="Gene3D" id="3.40.30.10">
    <property type="entry name" value="Glutaredoxin"/>
    <property type="match status" value="1"/>
</dbReference>
<dbReference type="GO" id="GO:0019852">
    <property type="term" value="P:L-ascorbic acid metabolic process"/>
    <property type="evidence" value="ECO:0007669"/>
    <property type="project" value="UniProtKB-ARBA"/>
</dbReference>
<evidence type="ECO:0000256" key="1">
    <source>
        <dbReference type="ARBA" id="ARBA00005594"/>
    </source>
</evidence>
<keyword evidence="6 19" id="KW-0436">Ligase</keyword>
<comment type="catalytic activity">
    <reaction evidence="16">
        <text>tRNA(Val) + L-valine + ATP = L-valyl-tRNA(Val) + AMP + diphosphate</text>
        <dbReference type="Rhea" id="RHEA:10704"/>
        <dbReference type="Rhea" id="RHEA-COMP:9672"/>
        <dbReference type="Rhea" id="RHEA-COMP:9708"/>
        <dbReference type="ChEBI" id="CHEBI:30616"/>
        <dbReference type="ChEBI" id="CHEBI:33019"/>
        <dbReference type="ChEBI" id="CHEBI:57762"/>
        <dbReference type="ChEBI" id="CHEBI:78442"/>
        <dbReference type="ChEBI" id="CHEBI:78537"/>
        <dbReference type="ChEBI" id="CHEBI:456215"/>
        <dbReference type="EC" id="6.1.1.9"/>
    </reaction>
</comment>
<keyword evidence="9 19" id="KW-0067">ATP-binding</keyword>
<dbReference type="GO" id="GO:0045174">
    <property type="term" value="F:glutathione dehydrogenase (ascorbate) activity"/>
    <property type="evidence" value="ECO:0007669"/>
    <property type="project" value="UniProtKB-EC"/>
</dbReference>
<dbReference type="FunFam" id="3.40.50.620:FF:000020">
    <property type="entry name" value="Valine--tRNA ligase, mitochondrial"/>
    <property type="match status" value="1"/>
</dbReference>
<feature type="domain" description="GST N-terminal" evidence="20">
    <location>
        <begin position="96"/>
        <end position="174"/>
    </location>
</feature>
<feature type="domain" description="GST C-terminal" evidence="21">
    <location>
        <begin position="152"/>
        <end position="298"/>
    </location>
</feature>
<dbReference type="GO" id="GO:0006438">
    <property type="term" value="P:valyl-tRNA aminoacylation"/>
    <property type="evidence" value="ECO:0007669"/>
    <property type="project" value="InterPro"/>
</dbReference>
<evidence type="ECO:0000256" key="5">
    <source>
        <dbReference type="ARBA" id="ARBA00022575"/>
    </source>
</evidence>
<dbReference type="InterPro" id="IPR036249">
    <property type="entry name" value="Thioredoxin-like_sf"/>
</dbReference>
<comment type="similarity">
    <text evidence="14">Belongs to the GST superfamily. DHAR family.</text>
</comment>
<keyword evidence="10 19" id="KW-0648">Protein biosynthesis</keyword>
<evidence type="ECO:0000256" key="15">
    <source>
        <dbReference type="ARBA" id="ARBA00029936"/>
    </source>
</evidence>
<evidence type="ECO:0000313" key="23">
    <source>
        <dbReference type="Proteomes" id="UP001187192"/>
    </source>
</evidence>
<dbReference type="PROSITE" id="PS50404">
    <property type="entry name" value="GST_NTER"/>
    <property type="match status" value="1"/>
</dbReference>
<keyword evidence="5" id="KW-0216">Detoxification</keyword>
<dbReference type="Pfam" id="PF00133">
    <property type="entry name" value="tRNA-synt_1"/>
    <property type="match status" value="1"/>
</dbReference>
<protein>
    <recommendedName>
        <fullName evidence="15">Valyl-tRNA synthetase</fullName>
        <ecNumber evidence="2">1.8.5.1</ecNumber>
        <ecNumber evidence="3">2.5.1.18</ecNumber>
        <ecNumber evidence="4">6.1.1.9</ecNumber>
    </recommendedName>
</protein>
<dbReference type="PRINTS" id="PR00986">
    <property type="entry name" value="TRNASYNTHVAL"/>
</dbReference>